<sequence>MGDEDPNLERWMLTTAKLFGTVERKLCQPNCICIVPNELRKRNGEAYEPKVVSIGPRYKGRRELLAMEEIKWHCIMSFLYRKEDGSVLNTLKSCIQQMLEFDLAVRASYGEEIKLDSDVQVLKNKGIIVDQLGMNNHDLVDLFRCIANGIDRGLVDSRYGNMIDELNNYSARNCVVRFPVIAWHSFSRISEWLYGLGKFFGSGYNFAVSLLVQSSLEWFLLFSFVGWYFVIPSKFKSPFPYQSSINMLHAKISNTTL</sequence>
<dbReference type="Proteomes" id="UP000257109">
    <property type="component" value="Unassembled WGS sequence"/>
</dbReference>
<dbReference type="InterPro" id="IPR004158">
    <property type="entry name" value="DUF247_pln"/>
</dbReference>
<dbReference type="Pfam" id="PF03140">
    <property type="entry name" value="DUF247"/>
    <property type="match status" value="1"/>
</dbReference>
<gene>
    <name evidence="1" type="ORF">CR513_10760</name>
</gene>
<dbReference type="OrthoDB" id="1416955at2759"/>
<reference evidence="1" key="1">
    <citation type="submission" date="2018-05" db="EMBL/GenBank/DDBJ databases">
        <title>Draft genome of Mucuna pruriens seed.</title>
        <authorList>
            <person name="Nnadi N.E."/>
            <person name="Vos R."/>
            <person name="Hasami M.H."/>
            <person name="Devisetty U.K."/>
            <person name="Aguiy J.C."/>
        </authorList>
    </citation>
    <scope>NUCLEOTIDE SEQUENCE [LARGE SCALE GENOMIC DNA]</scope>
    <source>
        <strain evidence="1">JCA_2017</strain>
    </source>
</reference>
<dbReference type="PANTHER" id="PTHR31170:SF20">
    <property type="entry name" value="DUF247 DOMAIN PROTEIN"/>
    <property type="match status" value="1"/>
</dbReference>
<protein>
    <submittedName>
        <fullName evidence="1">Uncharacterized protein</fullName>
    </submittedName>
</protein>
<accession>A0A371HRH6</accession>
<evidence type="ECO:0000313" key="2">
    <source>
        <dbReference type="Proteomes" id="UP000257109"/>
    </source>
</evidence>
<evidence type="ECO:0000313" key="1">
    <source>
        <dbReference type="EMBL" id="RDY05410.1"/>
    </source>
</evidence>
<name>A0A371HRH6_MUCPR</name>
<comment type="caution">
    <text evidence="1">The sequence shown here is derived from an EMBL/GenBank/DDBJ whole genome shotgun (WGS) entry which is preliminary data.</text>
</comment>
<feature type="non-terminal residue" evidence="1">
    <location>
        <position position="1"/>
    </location>
</feature>
<dbReference type="PANTHER" id="PTHR31170">
    <property type="entry name" value="BNAC04G53230D PROTEIN"/>
    <property type="match status" value="1"/>
</dbReference>
<dbReference type="EMBL" id="QJKJ01001885">
    <property type="protein sequence ID" value="RDY05410.1"/>
    <property type="molecule type" value="Genomic_DNA"/>
</dbReference>
<dbReference type="AlphaFoldDB" id="A0A371HRH6"/>
<keyword evidence="2" id="KW-1185">Reference proteome</keyword>
<dbReference type="STRING" id="157652.A0A371HRH6"/>
<proteinExistence type="predicted"/>
<organism evidence="1 2">
    <name type="scientific">Mucuna pruriens</name>
    <name type="common">Velvet bean</name>
    <name type="synonym">Dolichos pruriens</name>
    <dbReference type="NCBI Taxonomy" id="157652"/>
    <lineage>
        <taxon>Eukaryota</taxon>
        <taxon>Viridiplantae</taxon>
        <taxon>Streptophyta</taxon>
        <taxon>Embryophyta</taxon>
        <taxon>Tracheophyta</taxon>
        <taxon>Spermatophyta</taxon>
        <taxon>Magnoliopsida</taxon>
        <taxon>eudicotyledons</taxon>
        <taxon>Gunneridae</taxon>
        <taxon>Pentapetalae</taxon>
        <taxon>rosids</taxon>
        <taxon>fabids</taxon>
        <taxon>Fabales</taxon>
        <taxon>Fabaceae</taxon>
        <taxon>Papilionoideae</taxon>
        <taxon>50 kb inversion clade</taxon>
        <taxon>NPAAA clade</taxon>
        <taxon>indigoferoid/millettioid clade</taxon>
        <taxon>Phaseoleae</taxon>
        <taxon>Mucuna</taxon>
    </lineage>
</organism>